<evidence type="ECO:0000256" key="11">
    <source>
        <dbReference type="ARBA" id="ARBA00030593"/>
    </source>
</evidence>
<keyword evidence="16" id="KW-1185">Reference proteome</keyword>
<dbReference type="Pfam" id="PF07991">
    <property type="entry name" value="KARI_N"/>
    <property type="match status" value="1"/>
</dbReference>
<evidence type="ECO:0000259" key="14">
    <source>
        <dbReference type="PROSITE" id="PS51851"/>
    </source>
</evidence>
<evidence type="ECO:0000256" key="6">
    <source>
        <dbReference type="ARBA" id="ARBA00022723"/>
    </source>
</evidence>
<dbReference type="PROSITE" id="PS51850">
    <property type="entry name" value="KARI_N"/>
    <property type="match status" value="1"/>
</dbReference>
<organism evidence="15 16">
    <name type="scientific">Rhodosorus marinus</name>
    <dbReference type="NCBI Taxonomy" id="101924"/>
    <lineage>
        <taxon>Eukaryota</taxon>
        <taxon>Rhodophyta</taxon>
        <taxon>Stylonematophyceae</taxon>
        <taxon>Stylonematales</taxon>
        <taxon>Stylonemataceae</taxon>
        <taxon>Rhodosorus</taxon>
    </lineage>
</organism>
<dbReference type="InterPro" id="IPR013328">
    <property type="entry name" value="6PGD_dom2"/>
</dbReference>
<dbReference type="Gene3D" id="3.40.50.720">
    <property type="entry name" value="NAD(P)-binding Rossmann-like Domain"/>
    <property type="match status" value="1"/>
</dbReference>
<comment type="pathway">
    <text evidence="3">Amino-acid biosynthesis; L-isoleucine biosynthesis; L-isoleucine from 2-oxobutanoate: step 2/4.</text>
</comment>
<dbReference type="InterPro" id="IPR013116">
    <property type="entry name" value="KARI_N"/>
</dbReference>
<protein>
    <recommendedName>
        <fullName evidence="11">Acetohydroxy-acid reductoisomerase</fullName>
    </recommendedName>
    <alternativeName>
        <fullName evidence="10">Alpha-keto-beta-hydroxylacyl reductoisomerase</fullName>
    </alternativeName>
</protein>
<evidence type="ECO:0000256" key="9">
    <source>
        <dbReference type="ARBA" id="ARBA00023304"/>
    </source>
</evidence>
<comment type="cofactor">
    <cofactor evidence="1">
        <name>Mg(2+)</name>
        <dbReference type="ChEBI" id="CHEBI:18420"/>
    </cofactor>
</comment>
<feature type="domain" description="KARI N-terminal Rossmann" evidence="13">
    <location>
        <begin position="72"/>
        <end position="270"/>
    </location>
</feature>
<dbReference type="SUPFAM" id="SSF48179">
    <property type="entry name" value="6-phosphogluconate dehydrogenase C-terminal domain-like"/>
    <property type="match status" value="1"/>
</dbReference>
<dbReference type="EMBL" id="JAMWBK010000006">
    <property type="protein sequence ID" value="KAJ8904356.1"/>
    <property type="molecule type" value="Genomic_DNA"/>
</dbReference>
<keyword evidence="8 12" id="KW-0560">Oxidoreductase</keyword>
<keyword evidence="9 12" id="KW-0100">Branched-chain amino acid biosynthesis</keyword>
<comment type="caution">
    <text evidence="15">The sequence shown here is derived from an EMBL/GenBank/DDBJ whole genome shotgun (WGS) entry which is preliminary data.</text>
</comment>
<dbReference type="PROSITE" id="PS51851">
    <property type="entry name" value="KARI_C"/>
    <property type="match status" value="1"/>
</dbReference>
<evidence type="ECO:0000256" key="8">
    <source>
        <dbReference type="ARBA" id="ARBA00023002"/>
    </source>
</evidence>
<evidence type="ECO:0000256" key="10">
    <source>
        <dbReference type="ARBA" id="ARBA00030209"/>
    </source>
</evidence>
<dbReference type="GO" id="GO:0009099">
    <property type="term" value="P:L-valine biosynthetic process"/>
    <property type="evidence" value="ECO:0007669"/>
    <property type="project" value="UniProtKB-UniRule"/>
</dbReference>
<evidence type="ECO:0000256" key="1">
    <source>
        <dbReference type="ARBA" id="ARBA00001946"/>
    </source>
</evidence>
<evidence type="ECO:0000256" key="4">
    <source>
        <dbReference type="ARBA" id="ARBA00010318"/>
    </source>
</evidence>
<reference evidence="15 16" key="1">
    <citation type="journal article" date="2023" name="Nat. Commun.">
        <title>Origin of minicircular mitochondrial genomes in red algae.</title>
        <authorList>
            <person name="Lee Y."/>
            <person name="Cho C.H."/>
            <person name="Lee Y.M."/>
            <person name="Park S.I."/>
            <person name="Yang J.H."/>
            <person name="West J.A."/>
            <person name="Bhattacharya D."/>
            <person name="Yoon H.S."/>
        </authorList>
    </citation>
    <scope>NUCLEOTIDE SEQUENCE [LARGE SCALE GENOMIC DNA]</scope>
    <source>
        <strain evidence="15 16">CCMP1338</strain>
        <tissue evidence="15">Whole cell</tissue>
    </source>
</reference>
<dbReference type="GO" id="GO:0004455">
    <property type="term" value="F:ketol-acid reductoisomerase activity"/>
    <property type="evidence" value="ECO:0007669"/>
    <property type="project" value="UniProtKB-UniRule"/>
</dbReference>
<keyword evidence="5 12" id="KW-0028">Amino-acid biosynthesis</keyword>
<keyword evidence="6 12" id="KW-0479">Metal-binding</keyword>
<evidence type="ECO:0000256" key="7">
    <source>
        <dbReference type="ARBA" id="ARBA00022842"/>
    </source>
</evidence>
<dbReference type="InterPro" id="IPR008927">
    <property type="entry name" value="6-PGluconate_DH-like_C_sf"/>
</dbReference>
<evidence type="ECO:0000313" key="15">
    <source>
        <dbReference type="EMBL" id="KAJ8904356.1"/>
    </source>
</evidence>
<dbReference type="Pfam" id="PF01450">
    <property type="entry name" value="KARI_C"/>
    <property type="match status" value="2"/>
</dbReference>
<feature type="binding site" evidence="12">
    <location>
        <position position="279"/>
    </location>
    <ligand>
        <name>Mg(2+)</name>
        <dbReference type="ChEBI" id="CHEBI:18420"/>
        <label>2</label>
    </ligand>
</feature>
<proteinExistence type="inferred from homology"/>
<dbReference type="GO" id="GO:0009097">
    <property type="term" value="P:isoleucine biosynthetic process"/>
    <property type="evidence" value="ECO:0007669"/>
    <property type="project" value="UniProtKB-UniRule"/>
</dbReference>
<name>A0AAV8UPC0_9RHOD</name>
<evidence type="ECO:0000256" key="12">
    <source>
        <dbReference type="PROSITE-ProRule" id="PRU01198"/>
    </source>
</evidence>
<dbReference type="PANTHER" id="PTHR21371:SF1">
    <property type="entry name" value="KETOL-ACID REDUCTOISOMERASE, MITOCHONDRIAL"/>
    <property type="match status" value="1"/>
</dbReference>
<sequence length="551" mass="59815">MAFVSGFLGAKVGRSPAASTCTVRGVRAGACRVSMVAKVGSVQEERLKAQDFDTKCFEKTKVVLAGAEEYIVKGGRDQFSKLDCALAGIKTVGVIGWGSQGPAQAQNFRDSVQDQGLDISVKIGLREGSASMKEAEKCGFSEEDGTLGEMYSVIAESDLVLLLISDAAQASAYEKIQSAMKKGATLGLSHGFLLGHMDSIGDSFRDDINVVLVAPKGMGPSVRRLYVQGKEVNGAGINASFAVHQDFTGTATDIAIGWAVAIGSPFCFQTTLRNEYRSDIFGERGILLGAVHGVVEALYRRYVAAGSAKEAAFIRSCESITGPINDTISKKGIKAVYESLPEVDQEIFAKAYLATYSPAFDILIECYEDVECGNEIRSVVNAVNRHGRLPMGIIDETETWKVGKETREKRETFVTKVDPFTAGVYCAVMMAQIDLLTEKGHVYSEIINESVIESVDSLNPYMHARGVSYMVDNCSTTARLGSRKWAPRFDYNITQQAFPAYDQDNVDMSKFDAFLNHEIHDAIVECAKLRPSVDIALTGDNTTDAARSWLK</sequence>
<gene>
    <name evidence="15" type="ORF">NDN08_000877</name>
</gene>
<dbReference type="SUPFAM" id="SSF51735">
    <property type="entry name" value="NAD(P)-binding Rossmann-fold domains"/>
    <property type="match status" value="1"/>
</dbReference>
<dbReference type="PANTHER" id="PTHR21371">
    <property type="entry name" value="KETOL-ACID REDUCTOISOMERASE, MITOCHONDRIAL"/>
    <property type="match status" value="1"/>
</dbReference>
<dbReference type="InterPro" id="IPR000506">
    <property type="entry name" value="KARI_C"/>
</dbReference>
<comment type="pathway">
    <text evidence="2">Amino-acid biosynthesis; L-valine biosynthesis; L-valine from pyruvate: step 2/4.</text>
</comment>
<feature type="domain" description="KARI C-terminal knotted" evidence="14">
    <location>
        <begin position="271"/>
        <end position="413"/>
    </location>
</feature>
<comment type="similarity">
    <text evidence="4 12">Belongs to the ketol-acid reductoisomerase family.</text>
</comment>
<evidence type="ECO:0000256" key="5">
    <source>
        <dbReference type="ARBA" id="ARBA00022605"/>
    </source>
</evidence>
<dbReference type="InterPro" id="IPR036291">
    <property type="entry name" value="NAD(P)-bd_dom_sf"/>
</dbReference>
<keyword evidence="7 12" id="KW-0460">Magnesium</keyword>
<dbReference type="GO" id="GO:0046872">
    <property type="term" value="F:metal ion binding"/>
    <property type="evidence" value="ECO:0007669"/>
    <property type="project" value="UniProtKB-UniRule"/>
</dbReference>
<dbReference type="AlphaFoldDB" id="A0AAV8UPC0"/>
<dbReference type="Proteomes" id="UP001157974">
    <property type="component" value="Unassembled WGS sequence"/>
</dbReference>
<evidence type="ECO:0000256" key="3">
    <source>
        <dbReference type="ARBA" id="ARBA00004885"/>
    </source>
</evidence>
<evidence type="ECO:0000313" key="16">
    <source>
        <dbReference type="Proteomes" id="UP001157974"/>
    </source>
</evidence>
<accession>A0AAV8UPC0</accession>
<evidence type="ECO:0000259" key="13">
    <source>
        <dbReference type="PROSITE" id="PS51850"/>
    </source>
</evidence>
<evidence type="ECO:0000256" key="2">
    <source>
        <dbReference type="ARBA" id="ARBA00004864"/>
    </source>
</evidence>
<comment type="caution">
    <text evidence="12">Lacks conserved residue(s) required for the propagation of feature annotation.</text>
</comment>
<feature type="binding site" evidence="12">
    <location>
        <position position="279"/>
    </location>
    <ligand>
        <name>Mg(2+)</name>
        <dbReference type="ChEBI" id="CHEBI:18420"/>
        <label>1</label>
    </ligand>
</feature>
<dbReference type="Gene3D" id="1.10.1040.10">
    <property type="entry name" value="N-(1-d-carboxylethyl)-l-norvaline Dehydrogenase, domain 2"/>
    <property type="match status" value="1"/>
</dbReference>
<dbReference type="InterPro" id="IPR013023">
    <property type="entry name" value="KARI"/>
</dbReference>
<feature type="binding site" evidence="12">
    <location>
        <position position="283"/>
    </location>
    <ligand>
        <name>Mg(2+)</name>
        <dbReference type="ChEBI" id="CHEBI:18420"/>
        <label>1</label>
    </ligand>
</feature>